<evidence type="ECO:0000313" key="2">
    <source>
        <dbReference type="Proteomes" id="UP000001625"/>
    </source>
</evidence>
<dbReference type="InterPro" id="IPR012657">
    <property type="entry name" value="23S_rRNA-intervening_sequence"/>
</dbReference>
<dbReference type="KEGG" id="slt:Slit_2908"/>
<accession>D5CQB2</accession>
<dbReference type="Proteomes" id="UP000001625">
    <property type="component" value="Chromosome"/>
</dbReference>
<organism evidence="1 2">
    <name type="scientific">Sideroxydans lithotrophicus (strain ES-1)</name>
    <dbReference type="NCBI Taxonomy" id="580332"/>
    <lineage>
        <taxon>Bacteria</taxon>
        <taxon>Pseudomonadati</taxon>
        <taxon>Pseudomonadota</taxon>
        <taxon>Betaproteobacteria</taxon>
        <taxon>Nitrosomonadales</taxon>
        <taxon>Gallionellaceae</taxon>
        <taxon>Sideroxydans</taxon>
    </lineage>
</organism>
<dbReference type="OrthoDB" id="160990at2"/>
<gene>
    <name evidence="1" type="ordered locus">Slit_2908</name>
</gene>
<dbReference type="AlphaFoldDB" id="D5CQB2"/>
<dbReference type="PANTHER" id="PTHR38471:SF2">
    <property type="entry name" value="FOUR HELIX BUNDLE PROTEIN"/>
    <property type="match status" value="1"/>
</dbReference>
<keyword evidence="1" id="KW-0687">Ribonucleoprotein</keyword>
<keyword evidence="1" id="KW-0689">Ribosomal protein</keyword>
<dbReference type="HOGENOM" id="CLU_129874_0_0_4"/>
<protein>
    <submittedName>
        <fullName evidence="1">S23 ribosomal protein</fullName>
    </submittedName>
</protein>
<dbReference type="STRING" id="580332.Slit_2908"/>
<sequence>MGISRFEELIAWQKARVLAASIYQITAQGAFSKDFGFKDQIQRAGVSVMSNVAEGFERGSSAEFHQYLVIAKASCAELRAQLYLAHDVGYIDQKLFNETMELAEEVARLVGGLRASVKRQGITK</sequence>
<dbReference type="SUPFAM" id="SSF158446">
    <property type="entry name" value="IVS-encoded protein-like"/>
    <property type="match status" value="1"/>
</dbReference>
<dbReference type="Gene3D" id="1.20.1440.60">
    <property type="entry name" value="23S rRNA-intervening sequence"/>
    <property type="match status" value="1"/>
</dbReference>
<dbReference type="NCBIfam" id="TIGR02436">
    <property type="entry name" value="four helix bundle protein"/>
    <property type="match status" value="1"/>
</dbReference>
<dbReference type="eggNOG" id="COG0399">
    <property type="taxonomic scope" value="Bacteria"/>
</dbReference>
<dbReference type="EMBL" id="CP001965">
    <property type="protein sequence ID" value="ADE13133.1"/>
    <property type="molecule type" value="Genomic_DNA"/>
</dbReference>
<dbReference type="CDD" id="cd16377">
    <property type="entry name" value="23S_rRNA_IVP_like"/>
    <property type="match status" value="1"/>
</dbReference>
<name>D5CQB2_SIDLE</name>
<evidence type="ECO:0000313" key="1">
    <source>
        <dbReference type="EMBL" id="ADE13133.1"/>
    </source>
</evidence>
<proteinExistence type="predicted"/>
<keyword evidence="2" id="KW-1185">Reference proteome</keyword>
<dbReference type="Pfam" id="PF05635">
    <property type="entry name" value="23S_rRNA_IVP"/>
    <property type="match status" value="1"/>
</dbReference>
<dbReference type="PANTHER" id="PTHR38471">
    <property type="entry name" value="FOUR HELIX BUNDLE PROTEIN"/>
    <property type="match status" value="1"/>
</dbReference>
<reference evidence="1 2" key="1">
    <citation type="submission" date="2010-03" db="EMBL/GenBank/DDBJ databases">
        <title>Complete sequence of Sideroxydans lithotrophicus ES-1.</title>
        <authorList>
            <consortium name="US DOE Joint Genome Institute"/>
            <person name="Lucas S."/>
            <person name="Copeland A."/>
            <person name="Lapidus A."/>
            <person name="Cheng J.-F."/>
            <person name="Bruce D."/>
            <person name="Goodwin L."/>
            <person name="Pitluck S."/>
            <person name="Munk A.C."/>
            <person name="Detter J.C."/>
            <person name="Han C."/>
            <person name="Tapia R."/>
            <person name="Larimer F."/>
            <person name="Land M."/>
            <person name="Hauser L."/>
            <person name="Kyrpides N."/>
            <person name="Ivanova N."/>
            <person name="Emerson D."/>
            <person name="Woyke T."/>
        </authorList>
    </citation>
    <scope>NUCLEOTIDE SEQUENCE [LARGE SCALE GENOMIC DNA]</scope>
    <source>
        <strain evidence="1 2">ES-1</strain>
    </source>
</reference>
<dbReference type="GO" id="GO:0005840">
    <property type="term" value="C:ribosome"/>
    <property type="evidence" value="ECO:0007669"/>
    <property type="project" value="UniProtKB-KW"/>
</dbReference>
<dbReference type="InterPro" id="IPR036583">
    <property type="entry name" value="23S_rRNA_IVS_sf"/>
</dbReference>
<dbReference type="RefSeq" id="WP_013031029.1">
    <property type="nucleotide sequence ID" value="NC_013959.1"/>
</dbReference>